<reference evidence="2 3" key="1">
    <citation type="submission" date="2019-02" db="EMBL/GenBank/DDBJ databases">
        <title>Deep-cultivation of Planctomycetes and their phenomic and genomic characterization uncovers novel biology.</title>
        <authorList>
            <person name="Wiegand S."/>
            <person name="Jogler M."/>
            <person name="Boedeker C."/>
            <person name="Pinto D."/>
            <person name="Vollmers J."/>
            <person name="Rivas-Marin E."/>
            <person name="Kohn T."/>
            <person name="Peeters S.H."/>
            <person name="Heuer A."/>
            <person name="Rast P."/>
            <person name="Oberbeckmann S."/>
            <person name="Bunk B."/>
            <person name="Jeske O."/>
            <person name="Meyerdierks A."/>
            <person name="Storesund J.E."/>
            <person name="Kallscheuer N."/>
            <person name="Luecker S."/>
            <person name="Lage O.M."/>
            <person name="Pohl T."/>
            <person name="Merkel B.J."/>
            <person name="Hornburger P."/>
            <person name="Mueller R.-W."/>
            <person name="Bruemmer F."/>
            <person name="Labrenz M."/>
            <person name="Spormann A.M."/>
            <person name="Op den Camp H."/>
            <person name="Overmann J."/>
            <person name="Amann R."/>
            <person name="Jetten M.S.M."/>
            <person name="Mascher T."/>
            <person name="Medema M.H."/>
            <person name="Devos D.P."/>
            <person name="Kaster A.-K."/>
            <person name="Ovreas L."/>
            <person name="Rohde M."/>
            <person name="Galperin M.Y."/>
            <person name="Jogler C."/>
        </authorList>
    </citation>
    <scope>NUCLEOTIDE SEQUENCE [LARGE SCALE GENOMIC DNA]</scope>
    <source>
        <strain evidence="2 3">Mal48</strain>
    </source>
</reference>
<protein>
    <submittedName>
        <fullName evidence="2">Uncharacterized protein</fullName>
    </submittedName>
</protein>
<dbReference type="RefSeq" id="WP_145203573.1">
    <property type="nucleotide sequence ID" value="NZ_CP036267.1"/>
</dbReference>
<dbReference type="AlphaFoldDB" id="A0A517QTM9"/>
<keyword evidence="1" id="KW-0732">Signal</keyword>
<gene>
    <name evidence="2" type="ORF">Mal48_41700</name>
</gene>
<feature type="signal peptide" evidence="1">
    <location>
        <begin position="1"/>
        <end position="23"/>
    </location>
</feature>
<dbReference type="OrthoDB" id="215533at2"/>
<organism evidence="2 3">
    <name type="scientific">Thalassoglobus polymorphus</name>
    <dbReference type="NCBI Taxonomy" id="2527994"/>
    <lineage>
        <taxon>Bacteria</taxon>
        <taxon>Pseudomonadati</taxon>
        <taxon>Planctomycetota</taxon>
        <taxon>Planctomycetia</taxon>
        <taxon>Planctomycetales</taxon>
        <taxon>Planctomycetaceae</taxon>
        <taxon>Thalassoglobus</taxon>
    </lineage>
</organism>
<name>A0A517QTM9_9PLAN</name>
<dbReference type="EMBL" id="CP036267">
    <property type="protein sequence ID" value="QDT34897.1"/>
    <property type="molecule type" value="Genomic_DNA"/>
</dbReference>
<dbReference type="KEGG" id="tpol:Mal48_41700"/>
<accession>A0A517QTM9</accession>
<feature type="chain" id="PRO_5022005545" evidence="1">
    <location>
        <begin position="24"/>
        <end position="148"/>
    </location>
</feature>
<evidence type="ECO:0000313" key="2">
    <source>
        <dbReference type="EMBL" id="QDT34897.1"/>
    </source>
</evidence>
<proteinExistence type="predicted"/>
<dbReference type="Proteomes" id="UP000315724">
    <property type="component" value="Chromosome"/>
</dbReference>
<keyword evidence="3" id="KW-1185">Reference proteome</keyword>
<sequence precursor="true">MFSVSLKMTAAVVAVSMFNTAMAQSPHNGRVQQTHLVQAPGNGYVAPHGHGGAHYPQLNAPLYPSPVQYTPSWNGGAIITNQAFAPHEMLYPHEYHAMYGPYYYNVKGGWIWTPFGMRQHEQVKLEGTEVIVKYKSHRPLFSGFRPPR</sequence>
<evidence type="ECO:0000313" key="3">
    <source>
        <dbReference type="Proteomes" id="UP000315724"/>
    </source>
</evidence>
<evidence type="ECO:0000256" key="1">
    <source>
        <dbReference type="SAM" id="SignalP"/>
    </source>
</evidence>